<feature type="transmembrane region" description="Helical" evidence="7">
    <location>
        <begin position="236"/>
        <end position="258"/>
    </location>
</feature>
<comment type="similarity">
    <text evidence="2">Belongs to the resistance-nodulation-cell division (RND) (TC 2.A.6) family. MmpL subfamily.</text>
</comment>
<feature type="transmembrane region" description="Helical" evidence="7">
    <location>
        <begin position="648"/>
        <end position="673"/>
    </location>
</feature>
<feature type="transmembrane region" description="Helical" evidence="7">
    <location>
        <begin position="518"/>
        <end position="535"/>
    </location>
</feature>
<proteinExistence type="inferred from homology"/>
<feature type="transmembrane region" description="Helical" evidence="7">
    <location>
        <begin position="370"/>
        <end position="389"/>
    </location>
</feature>
<comment type="subcellular location">
    <subcellularLocation>
        <location evidence="1">Cell membrane</location>
        <topology evidence="1">Multi-pass membrane protein</topology>
    </subcellularLocation>
</comment>
<dbReference type="InterPro" id="IPR000731">
    <property type="entry name" value="SSD"/>
</dbReference>
<dbReference type="InterPro" id="IPR050545">
    <property type="entry name" value="Mycobact_MmpL"/>
</dbReference>
<reference evidence="9" key="1">
    <citation type="submission" date="2020-11" db="EMBL/GenBank/DDBJ databases">
        <title>Sequencing the genomes of 1000 actinobacteria strains.</title>
        <authorList>
            <person name="Klenk H.-P."/>
        </authorList>
    </citation>
    <scope>NUCLEOTIDE SEQUENCE</scope>
    <source>
        <strain evidence="9">DSM 45356</strain>
    </source>
</reference>
<dbReference type="SUPFAM" id="SSF82866">
    <property type="entry name" value="Multidrug efflux transporter AcrB transmembrane domain"/>
    <property type="match status" value="2"/>
</dbReference>
<keyword evidence="5 7" id="KW-1133">Transmembrane helix</keyword>
<dbReference type="PANTHER" id="PTHR33406:SF6">
    <property type="entry name" value="MEMBRANE PROTEIN YDGH-RELATED"/>
    <property type="match status" value="1"/>
</dbReference>
<feature type="transmembrane region" description="Helical" evidence="7">
    <location>
        <begin position="312"/>
        <end position="334"/>
    </location>
</feature>
<dbReference type="InterPro" id="IPR004869">
    <property type="entry name" value="MMPL_dom"/>
</dbReference>
<dbReference type="AlphaFoldDB" id="A0A8J7KQ84"/>
<evidence type="ECO:0000256" key="5">
    <source>
        <dbReference type="ARBA" id="ARBA00022989"/>
    </source>
</evidence>
<name>A0A8J7KQ84_9ACTN</name>
<feature type="transmembrane region" description="Helical" evidence="7">
    <location>
        <begin position="179"/>
        <end position="196"/>
    </location>
</feature>
<keyword evidence="3" id="KW-1003">Cell membrane</keyword>
<comment type="caution">
    <text evidence="9">The sequence shown here is derived from an EMBL/GenBank/DDBJ whole genome shotgun (WGS) entry which is preliminary data.</text>
</comment>
<accession>A0A8J7KQ84</accession>
<dbReference type="PROSITE" id="PS50156">
    <property type="entry name" value="SSD"/>
    <property type="match status" value="2"/>
</dbReference>
<dbReference type="Gene3D" id="1.20.1640.10">
    <property type="entry name" value="Multidrug efflux transporter AcrB transmembrane domain"/>
    <property type="match status" value="2"/>
</dbReference>
<evidence type="ECO:0000256" key="3">
    <source>
        <dbReference type="ARBA" id="ARBA00022475"/>
    </source>
</evidence>
<dbReference type="Proteomes" id="UP000622552">
    <property type="component" value="Unassembled WGS sequence"/>
</dbReference>
<dbReference type="EMBL" id="JADOUF010000001">
    <property type="protein sequence ID" value="MBG6137112.1"/>
    <property type="molecule type" value="Genomic_DNA"/>
</dbReference>
<feature type="transmembrane region" description="Helical" evidence="7">
    <location>
        <begin position="279"/>
        <end position="300"/>
    </location>
</feature>
<dbReference type="GO" id="GO:0005886">
    <property type="term" value="C:plasma membrane"/>
    <property type="evidence" value="ECO:0007669"/>
    <property type="project" value="UniProtKB-SubCell"/>
</dbReference>
<dbReference type="RefSeq" id="WP_231398824.1">
    <property type="nucleotide sequence ID" value="NZ_BONS01000022.1"/>
</dbReference>
<feature type="domain" description="SSD" evidence="8">
    <location>
        <begin position="545"/>
        <end position="673"/>
    </location>
</feature>
<sequence length="703" mass="72330">MAAEPGRMAIVTGRRSKYLVIVFWLAVLAVAGPLAGKLTGVEQNESKSWLPAAAESTRVLEAQAAFASPNTIPAVVVYERGTGLTPADLAKATADARVFSALGDLDGAVTGPVPSADGRAAQTIVPLNLGADGWARAGDVVADLKRTADAGADGLSAHVTGPGGVAADSSKAFEGIDSTLLFGTVGVVVAILLLTYRSPVLWLLPVVSAAVALTCAQMVIYLLARHAGLTVNAQSAGILTVLVFGAGTDYALLLVARYREELHRHADRHRAMAVALHRAAPAIVASAATVVVGMLCLVLARTNATKGLGPVAAIGIAVGLGVMLTLLPALLVTFGRWIFWPARPHVDATDPTTTGLWSRIGRGIARHPRLVWAVTTAALAAMALGVVQLDATGLTNAEAFRGTPDSVTGERILARHFAAGAGSPVVVVSAAGQAAAVRAALAGTPGLVGGDVPPPEVRGDTAYLVGTLVDPPDSQAAFDTVDRVRDRVHAVPGARALVGGNSAINLDLQRAARHDRDLIIPIVLAVVFVILALLLRAVVAPLLLIATVVLSFGAAMGVSALVFRHLFGFGGADTSFPLFVFVFLVALGIDYNIFLMTRVREEATRVGTRRGALVGLAATGAVITSAGLVLAGTFAVLATLPLTAFAEIGFAVAFGVLLDTIVVRSVLVTALTLDVGRHVWWPHPLSRPEGLAEDAARRGALAG</sequence>
<feature type="transmembrane region" description="Helical" evidence="7">
    <location>
        <begin position="575"/>
        <end position="595"/>
    </location>
</feature>
<dbReference type="Pfam" id="PF03176">
    <property type="entry name" value="MMPL"/>
    <property type="match status" value="2"/>
</dbReference>
<feature type="transmembrane region" description="Helical" evidence="7">
    <location>
        <begin position="616"/>
        <end position="642"/>
    </location>
</feature>
<feature type="transmembrane region" description="Helical" evidence="7">
    <location>
        <begin position="542"/>
        <end position="563"/>
    </location>
</feature>
<protein>
    <submittedName>
        <fullName evidence="9">RND superfamily putative drug exporter</fullName>
    </submittedName>
</protein>
<feature type="transmembrane region" description="Helical" evidence="7">
    <location>
        <begin position="203"/>
        <end position="224"/>
    </location>
</feature>
<keyword evidence="10" id="KW-1185">Reference proteome</keyword>
<evidence type="ECO:0000256" key="7">
    <source>
        <dbReference type="SAM" id="Phobius"/>
    </source>
</evidence>
<keyword evidence="4 7" id="KW-0812">Transmembrane</keyword>
<evidence type="ECO:0000256" key="4">
    <source>
        <dbReference type="ARBA" id="ARBA00022692"/>
    </source>
</evidence>
<gene>
    <name evidence="9" type="ORF">IW245_003306</name>
</gene>
<evidence type="ECO:0000259" key="8">
    <source>
        <dbReference type="PROSITE" id="PS50156"/>
    </source>
</evidence>
<evidence type="ECO:0000256" key="2">
    <source>
        <dbReference type="ARBA" id="ARBA00010157"/>
    </source>
</evidence>
<evidence type="ECO:0000313" key="9">
    <source>
        <dbReference type="EMBL" id="MBG6137112.1"/>
    </source>
</evidence>
<organism evidence="9 10">
    <name type="scientific">Longispora fulva</name>
    <dbReference type="NCBI Taxonomy" id="619741"/>
    <lineage>
        <taxon>Bacteria</taxon>
        <taxon>Bacillati</taxon>
        <taxon>Actinomycetota</taxon>
        <taxon>Actinomycetes</taxon>
        <taxon>Micromonosporales</taxon>
        <taxon>Micromonosporaceae</taxon>
        <taxon>Longispora</taxon>
    </lineage>
</organism>
<evidence type="ECO:0000256" key="1">
    <source>
        <dbReference type="ARBA" id="ARBA00004651"/>
    </source>
</evidence>
<dbReference type="PANTHER" id="PTHR33406">
    <property type="entry name" value="MEMBRANE PROTEIN MJ1562-RELATED"/>
    <property type="match status" value="1"/>
</dbReference>
<feature type="domain" description="SSD" evidence="8">
    <location>
        <begin position="228"/>
        <end position="333"/>
    </location>
</feature>
<evidence type="ECO:0000256" key="6">
    <source>
        <dbReference type="ARBA" id="ARBA00023136"/>
    </source>
</evidence>
<keyword evidence="6 7" id="KW-0472">Membrane</keyword>
<evidence type="ECO:0000313" key="10">
    <source>
        <dbReference type="Proteomes" id="UP000622552"/>
    </source>
</evidence>